<feature type="region of interest" description="Disordered" evidence="1">
    <location>
        <begin position="76"/>
        <end position="109"/>
    </location>
</feature>
<accession>A0ABD3GQU0</accession>
<dbReference type="Proteomes" id="UP001633002">
    <property type="component" value="Unassembled WGS sequence"/>
</dbReference>
<dbReference type="AlphaFoldDB" id="A0ABD3GQU0"/>
<gene>
    <name evidence="2" type="ORF">R1sor_024558</name>
</gene>
<reference evidence="2 3" key="1">
    <citation type="submission" date="2024-09" db="EMBL/GenBank/DDBJ databases">
        <title>Chromosome-scale assembly of Riccia sorocarpa.</title>
        <authorList>
            <person name="Paukszto L."/>
        </authorList>
    </citation>
    <scope>NUCLEOTIDE SEQUENCE [LARGE SCALE GENOMIC DNA]</scope>
    <source>
        <strain evidence="2">LP-2024</strain>
        <tissue evidence="2">Aerial parts of the thallus</tissue>
    </source>
</reference>
<evidence type="ECO:0000313" key="3">
    <source>
        <dbReference type="Proteomes" id="UP001633002"/>
    </source>
</evidence>
<evidence type="ECO:0000256" key="1">
    <source>
        <dbReference type="SAM" id="MobiDB-lite"/>
    </source>
</evidence>
<evidence type="ECO:0000313" key="2">
    <source>
        <dbReference type="EMBL" id="KAL3681602.1"/>
    </source>
</evidence>
<organism evidence="2 3">
    <name type="scientific">Riccia sorocarpa</name>
    <dbReference type="NCBI Taxonomy" id="122646"/>
    <lineage>
        <taxon>Eukaryota</taxon>
        <taxon>Viridiplantae</taxon>
        <taxon>Streptophyta</taxon>
        <taxon>Embryophyta</taxon>
        <taxon>Marchantiophyta</taxon>
        <taxon>Marchantiopsida</taxon>
        <taxon>Marchantiidae</taxon>
        <taxon>Marchantiales</taxon>
        <taxon>Ricciaceae</taxon>
        <taxon>Riccia</taxon>
    </lineage>
</organism>
<name>A0ABD3GQU0_9MARC</name>
<feature type="compositionally biased region" description="Basic and acidic residues" evidence="1">
    <location>
        <begin position="83"/>
        <end position="95"/>
    </location>
</feature>
<proteinExistence type="predicted"/>
<keyword evidence="3" id="KW-1185">Reference proteome</keyword>
<protein>
    <submittedName>
        <fullName evidence="2">Uncharacterized protein</fullName>
    </submittedName>
</protein>
<sequence length="109" mass="11754">MQLKSNHQQAEEERIRNTNPMTLAESPLTPQTEAAVGGQGTNVPPHMAASPAQPSEVQNMYASGLPAIIARHSEPANLIGKPGRHDLAQRGRDGPTRSCTAGKRWTYSE</sequence>
<feature type="region of interest" description="Disordered" evidence="1">
    <location>
        <begin position="1"/>
        <end position="55"/>
    </location>
</feature>
<dbReference type="EMBL" id="JBJQOH010000007">
    <property type="protein sequence ID" value="KAL3681602.1"/>
    <property type="molecule type" value="Genomic_DNA"/>
</dbReference>
<comment type="caution">
    <text evidence="2">The sequence shown here is derived from an EMBL/GenBank/DDBJ whole genome shotgun (WGS) entry which is preliminary data.</text>
</comment>